<feature type="domain" description="F-box" evidence="1">
    <location>
        <begin position="6"/>
        <end position="46"/>
    </location>
</feature>
<sequence>MESIQLSSDLISEILIRLPIKSLVRCRCVCKEWWRLISNPAFIAEHSSCTKPLLIASFMEEEPEDNDLDSHLSLIDMESGSILKVIKYVRGINLMRTCLDIACVADYQTGIKVINVATGAMVVDLKHDDVYDQIIPDVTFPDA</sequence>
<dbReference type="PANTHER" id="PTHR31672:SF13">
    <property type="entry name" value="F-BOX PROTEIN CPR30-LIKE"/>
    <property type="match status" value="1"/>
</dbReference>
<evidence type="ECO:0000259" key="1">
    <source>
        <dbReference type="SMART" id="SM00256"/>
    </source>
</evidence>
<dbReference type="OrthoDB" id="674743at2759"/>
<proteinExistence type="predicted"/>
<dbReference type="SMART" id="SM00256">
    <property type="entry name" value="FBOX"/>
    <property type="match status" value="1"/>
</dbReference>
<dbReference type="CDD" id="cd22157">
    <property type="entry name" value="F-box_AtFBW1-like"/>
    <property type="match status" value="1"/>
</dbReference>
<gene>
    <name evidence="2" type="ORF">SETIT_4G103900v2</name>
</gene>
<dbReference type="PANTHER" id="PTHR31672">
    <property type="entry name" value="BNACNNG10540D PROTEIN"/>
    <property type="match status" value="1"/>
</dbReference>
<reference evidence="2" key="2">
    <citation type="submission" date="2015-07" db="EMBL/GenBank/DDBJ databases">
        <authorList>
            <person name="Noorani M."/>
        </authorList>
    </citation>
    <scope>NUCLEOTIDE SEQUENCE</scope>
    <source>
        <strain evidence="2">Yugu1</strain>
    </source>
</reference>
<accession>A0A368QUN7</accession>
<protein>
    <recommendedName>
        <fullName evidence="1">F-box domain-containing protein</fullName>
    </recommendedName>
</protein>
<dbReference type="EMBL" id="CM003531">
    <property type="protein sequence ID" value="RCV21000.1"/>
    <property type="molecule type" value="Genomic_DNA"/>
</dbReference>
<dbReference type="Gene3D" id="1.20.1280.50">
    <property type="match status" value="1"/>
</dbReference>
<evidence type="ECO:0000313" key="2">
    <source>
        <dbReference type="EMBL" id="RCV21000.1"/>
    </source>
</evidence>
<organism evidence="2">
    <name type="scientific">Setaria italica</name>
    <name type="common">Foxtail millet</name>
    <name type="synonym">Panicum italicum</name>
    <dbReference type="NCBI Taxonomy" id="4555"/>
    <lineage>
        <taxon>Eukaryota</taxon>
        <taxon>Viridiplantae</taxon>
        <taxon>Streptophyta</taxon>
        <taxon>Embryophyta</taxon>
        <taxon>Tracheophyta</taxon>
        <taxon>Spermatophyta</taxon>
        <taxon>Magnoliopsida</taxon>
        <taxon>Liliopsida</taxon>
        <taxon>Poales</taxon>
        <taxon>Poaceae</taxon>
        <taxon>PACMAD clade</taxon>
        <taxon>Panicoideae</taxon>
        <taxon>Panicodae</taxon>
        <taxon>Paniceae</taxon>
        <taxon>Cenchrinae</taxon>
        <taxon>Setaria</taxon>
    </lineage>
</organism>
<reference evidence="2" key="1">
    <citation type="journal article" date="2012" name="Nat. Biotechnol.">
        <title>Reference genome sequence of the model plant Setaria.</title>
        <authorList>
            <person name="Bennetzen J.L."/>
            <person name="Schmutz J."/>
            <person name="Wang H."/>
            <person name="Percifield R."/>
            <person name="Hawkins J."/>
            <person name="Pontaroli A.C."/>
            <person name="Estep M."/>
            <person name="Feng L."/>
            <person name="Vaughn J.N."/>
            <person name="Grimwood J."/>
            <person name="Jenkins J."/>
            <person name="Barry K."/>
            <person name="Lindquist E."/>
            <person name="Hellsten U."/>
            <person name="Deshpande S."/>
            <person name="Wang X."/>
            <person name="Wu X."/>
            <person name="Mitros T."/>
            <person name="Triplett J."/>
            <person name="Yang X."/>
            <person name="Ye C.Y."/>
            <person name="Mauro-Herrera M."/>
            <person name="Wang L."/>
            <person name="Li P."/>
            <person name="Sharma M."/>
            <person name="Sharma R."/>
            <person name="Ronald P.C."/>
            <person name="Panaud O."/>
            <person name="Kellogg E.A."/>
            <person name="Brutnell T.P."/>
            <person name="Doust A.N."/>
            <person name="Tuskan G.A."/>
            <person name="Rokhsar D."/>
            <person name="Devos K.M."/>
        </authorList>
    </citation>
    <scope>NUCLEOTIDE SEQUENCE [LARGE SCALE GENOMIC DNA]</scope>
    <source>
        <strain evidence="2">Yugu1</strain>
    </source>
</reference>
<dbReference type="Pfam" id="PF00646">
    <property type="entry name" value="F-box"/>
    <property type="match status" value="1"/>
</dbReference>
<dbReference type="InterPro" id="IPR036047">
    <property type="entry name" value="F-box-like_dom_sf"/>
</dbReference>
<dbReference type="InterPro" id="IPR001810">
    <property type="entry name" value="F-box_dom"/>
</dbReference>
<dbReference type="AlphaFoldDB" id="A0A368QUN7"/>
<dbReference type="SUPFAM" id="SSF81383">
    <property type="entry name" value="F-box domain"/>
    <property type="match status" value="1"/>
</dbReference>
<name>A0A368QUN7_SETIT</name>
<dbReference type="STRING" id="4555.A0A368QUN7"/>
<dbReference type="InterPro" id="IPR050796">
    <property type="entry name" value="SCF_F-box_component"/>
</dbReference>